<evidence type="ECO:0000256" key="2">
    <source>
        <dbReference type="ARBA" id="ARBA00022692"/>
    </source>
</evidence>
<comment type="subcellular location">
    <subcellularLocation>
        <location evidence="1">Membrane</location>
        <topology evidence="1">Multi-pass membrane protein</topology>
    </subcellularLocation>
</comment>
<feature type="transmembrane region" description="Helical" evidence="6">
    <location>
        <begin position="87"/>
        <end position="109"/>
    </location>
</feature>
<feature type="region of interest" description="Disordered" evidence="5">
    <location>
        <begin position="389"/>
        <end position="446"/>
    </location>
</feature>
<dbReference type="GO" id="GO:0007189">
    <property type="term" value="P:adenylate cyclase-activating G protein-coupled receptor signaling pathway"/>
    <property type="evidence" value="ECO:0007669"/>
    <property type="project" value="TreeGrafter"/>
</dbReference>
<evidence type="ECO:0000259" key="7">
    <source>
        <dbReference type="PROSITE" id="PS50261"/>
    </source>
</evidence>
<keyword evidence="4 6" id="KW-0472">Membrane</keyword>
<dbReference type="GO" id="GO:0007166">
    <property type="term" value="P:cell surface receptor signaling pathway"/>
    <property type="evidence" value="ECO:0007669"/>
    <property type="project" value="InterPro"/>
</dbReference>
<proteinExistence type="predicted"/>
<sequence length="446" mass="50333">MSTSFPPERLSNLRVIERVCSSLSVLGCLFVLATFSFSDAFRKPINRLVFYASFGNLLCVVGTLMTNNYTDNIDSFGCQLQAFLIQMFMPADAFWTLAMAVNVYMTFYFKYDAVKLRRLEIWYFILCYGVPFIPALTFIFISTESKGRMYADATLWCWISPKWEILRIASFYGPVWVSILMTFFIYIRAGGDIYKKRRQMRYFSSSHDRSETLTMDDPYSTKTTEVTVTSETVGEDARGIDFASLEQGVSTTASGGQRNPVCSVTISADVRSPQGLANASKSGGSGLPPPTRSGRLKRRANYQANSAAWSYTKCAILFFTALLITWIPSSANRVYSVINVGKVSPPLEYLSATVLPLQGFWNTVIYISTSWSATKMMFSDIFRRRSPRQRTPHFASDSEDKRNRRFNISRLGTRKDDESESMTELADRRPSSNGDGSSEDHARPEA</sequence>
<evidence type="ECO:0000256" key="5">
    <source>
        <dbReference type="SAM" id="MobiDB-lite"/>
    </source>
</evidence>
<feature type="transmembrane region" description="Helical" evidence="6">
    <location>
        <begin position="48"/>
        <end position="67"/>
    </location>
</feature>
<dbReference type="Gene3D" id="1.20.1070.10">
    <property type="entry name" value="Rhodopsin 7-helix transmembrane proteins"/>
    <property type="match status" value="1"/>
</dbReference>
<dbReference type="PANTHER" id="PTHR23112:SF22">
    <property type="entry name" value="G-PROTEIN COUPLED RECEPTOR"/>
    <property type="match status" value="1"/>
</dbReference>
<gene>
    <name evidence="8" type="ORF">DL764_005561</name>
</gene>
<dbReference type="STRING" id="155417.A0A4Q4T8I3"/>
<accession>A0A4Q4T8I3</accession>
<dbReference type="GO" id="GO:0005886">
    <property type="term" value="C:plasma membrane"/>
    <property type="evidence" value="ECO:0007669"/>
    <property type="project" value="TreeGrafter"/>
</dbReference>
<dbReference type="Proteomes" id="UP000293360">
    <property type="component" value="Unassembled WGS sequence"/>
</dbReference>
<dbReference type="PROSITE" id="PS50261">
    <property type="entry name" value="G_PROTEIN_RECEP_F2_4"/>
    <property type="match status" value="1"/>
</dbReference>
<feature type="transmembrane region" description="Helical" evidence="6">
    <location>
        <begin position="15"/>
        <end position="36"/>
    </location>
</feature>
<feature type="transmembrane region" description="Helical" evidence="6">
    <location>
        <begin position="359"/>
        <end position="378"/>
    </location>
</feature>
<dbReference type="PANTHER" id="PTHR23112">
    <property type="entry name" value="G PROTEIN-COUPLED RECEPTOR 157-RELATED"/>
    <property type="match status" value="1"/>
</dbReference>
<dbReference type="Pfam" id="PF05462">
    <property type="entry name" value="Dicty_CAR"/>
    <property type="match status" value="1"/>
</dbReference>
<feature type="domain" description="G-protein coupled receptors family 2 profile 2" evidence="7">
    <location>
        <begin position="13"/>
        <end position="201"/>
    </location>
</feature>
<evidence type="ECO:0000313" key="9">
    <source>
        <dbReference type="Proteomes" id="UP000293360"/>
    </source>
</evidence>
<protein>
    <recommendedName>
        <fullName evidence="7">G-protein coupled receptors family 2 profile 2 domain-containing protein</fullName>
    </recommendedName>
</protein>
<keyword evidence="9" id="KW-1185">Reference proteome</keyword>
<name>A0A4Q4T8I3_9PEZI</name>
<organism evidence="8 9">
    <name type="scientific">Monosporascus ibericus</name>
    <dbReference type="NCBI Taxonomy" id="155417"/>
    <lineage>
        <taxon>Eukaryota</taxon>
        <taxon>Fungi</taxon>
        <taxon>Dikarya</taxon>
        <taxon>Ascomycota</taxon>
        <taxon>Pezizomycotina</taxon>
        <taxon>Sordariomycetes</taxon>
        <taxon>Xylariomycetidae</taxon>
        <taxon>Xylariales</taxon>
        <taxon>Xylariales incertae sedis</taxon>
        <taxon>Monosporascus</taxon>
    </lineage>
</organism>
<dbReference type="AlphaFoldDB" id="A0A4Q4T8I3"/>
<keyword evidence="3 6" id="KW-1133">Transmembrane helix</keyword>
<feature type="transmembrane region" description="Helical" evidence="6">
    <location>
        <begin position="307"/>
        <end position="327"/>
    </location>
</feature>
<evidence type="ECO:0000256" key="6">
    <source>
        <dbReference type="SAM" id="Phobius"/>
    </source>
</evidence>
<dbReference type="GO" id="GO:0004930">
    <property type="term" value="F:G protein-coupled receptor activity"/>
    <property type="evidence" value="ECO:0007669"/>
    <property type="project" value="TreeGrafter"/>
</dbReference>
<dbReference type="InterPro" id="IPR017981">
    <property type="entry name" value="GPCR_2-like_7TM"/>
</dbReference>
<reference evidence="8 9" key="1">
    <citation type="submission" date="2018-06" db="EMBL/GenBank/DDBJ databases">
        <title>Complete Genomes of Monosporascus.</title>
        <authorList>
            <person name="Robinson A.J."/>
            <person name="Natvig D.O."/>
        </authorList>
    </citation>
    <scope>NUCLEOTIDE SEQUENCE [LARGE SCALE GENOMIC DNA]</scope>
    <source>
        <strain evidence="8 9">CBS 110550</strain>
    </source>
</reference>
<keyword evidence="2 6" id="KW-0812">Transmembrane</keyword>
<evidence type="ECO:0000256" key="1">
    <source>
        <dbReference type="ARBA" id="ARBA00004141"/>
    </source>
</evidence>
<dbReference type="OrthoDB" id="18453at2759"/>
<dbReference type="SUPFAM" id="SSF81321">
    <property type="entry name" value="Family A G protein-coupled receptor-like"/>
    <property type="match status" value="1"/>
</dbReference>
<evidence type="ECO:0000313" key="8">
    <source>
        <dbReference type="EMBL" id="RYP02841.1"/>
    </source>
</evidence>
<evidence type="ECO:0000256" key="4">
    <source>
        <dbReference type="ARBA" id="ARBA00023136"/>
    </source>
</evidence>
<dbReference type="EMBL" id="QJNU01000297">
    <property type="protein sequence ID" value="RYP02841.1"/>
    <property type="molecule type" value="Genomic_DNA"/>
</dbReference>
<feature type="transmembrane region" description="Helical" evidence="6">
    <location>
        <begin position="121"/>
        <end position="141"/>
    </location>
</feature>
<evidence type="ECO:0000256" key="3">
    <source>
        <dbReference type="ARBA" id="ARBA00022989"/>
    </source>
</evidence>
<comment type="caution">
    <text evidence="8">The sequence shown here is derived from an EMBL/GenBank/DDBJ whole genome shotgun (WGS) entry which is preliminary data.</text>
</comment>
<feature type="transmembrane region" description="Helical" evidence="6">
    <location>
        <begin position="171"/>
        <end position="191"/>
    </location>
</feature>